<dbReference type="EMBL" id="BSXW01000606">
    <property type="protein sequence ID" value="GMF26447.1"/>
    <property type="molecule type" value="Genomic_DNA"/>
</dbReference>
<dbReference type="Proteomes" id="UP001165083">
    <property type="component" value="Unassembled WGS sequence"/>
</dbReference>
<keyword evidence="3" id="KW-1185">Reference proteome</keyword>
<evidence type="ECO:0000313" key="3">
    <source>
        <dbReference type="Proteomes" id="UP001165083"/>
    </source>
</evidence>
<gene>
    <name evidence="2" type="ORF">Plil01_001099600</name>
</gene>
<evidence type="ECO:0000313" key="2">
    <source>
        <dbReference type="EMBL" id="GMF26447.1"/>
    </source>
</evidence>
<dbReference type="OrthoDB" id="105464at2759"/>
<name>A0A9W6U731_9STRA</name>
<sequence>MPKGVSLVMLLGTALLRSILTEIEKIKTSRMFTKWVKKGVSADEAYKRLKIGGSWNEVLDNPQLASLSKYVDKFNLKNPNNKLSVYETLEKKLDD</sequence>
<evidence type="ECO:0000256" key="1">
    <source>
        <dbReference type="SAM" id="SignalP"/>
    </source>
</evidence>
<organism evidence="2 3">
    <name type="scientific">Phytophthora lilii</name>
    <dbReference type="NCBI Taxonomy" id="2077276"/>
    <lineage>
        <taxon>Eukaryota</taxon>
        <taxon>Sar</taxon>
        <taxon>Stramenopiles</taxon>
        <taxon>Oomycota</taxon>
        <taxon>Peronosporomycetes</taxon>
        <taxon>Peronosporales</taxon>
        <taxon>Peronosporaceae</taxon>
        <taxon>Phytophthora</taxon>
    </lineage>
</organism>
<reference evidence="2" key="1">
    <citation type="submission" date="2023-04" db="EMBL/GenBank/DDBJ databases">
        <title>Phytophthora lilii NBRC 32176.</title>
        <authorList>
            <person name="Ichikawa N."/>
            <person name="Sato H."/>
            <person name="Tonouchi N."/>
        </authorList>
    </citation>
    <scope>NUCLEOTIDE SEQUENCE</scope>
    <source>
        <strain evidence="2">NBRC 32176</strain>
    </source>
</reference>
<protein>
    <submittedName>
        <fullName evidence="2">Unnamed protein product</fullName>
    </submittedName>
</protein>
<accession>A0A9W6U731</accession>
<keyword evidence="1" id="KW-0732">Signal</keyword>
<dbReference type="AlphaFoldDB" id="A0A9W6U731"/>
<feature type="chain" id="PRO_5040863481" evidence="1">
    <location>
        <begin position="22"/>
        <end position="95"/>
    </location>
</feature>
<proteinExistence type="predicted"/>
<feature type="signal peptide" evidence="1">
    <location>
        <begin position="1"/>
        <end position="21"/>
    </location>
</feature>
<comment type="caution">
    <text evidence="2">The sequence shown here is derived from an EMBL/GenBank/DDBJ whole genome shotgun (WGS) entry which is preliminary data.</text>
</comment>